<dbReference type="FunFam" id="3.40.50.300:FF:001447">
    <property type="entry name" value="Ras-related protein Rab-1B"/>
    <property type="match status" value="1"/>
</dbReference>
<organism evidence="2">
    <name type="scientific">Trypanosoma congolense (strain IL3000)</name>
    <dbReference type="NCBI Taxonomy" id="1068625"/>
    <lineage>
        <taxon>Eukaryota</taxon>
        <taxon>Discoba</taxon>
        <taxon>Euglenozoa</taxon>
        <taxon>Kinetoplastea</taxon>
        <taxon>Metakinetoplastina</taxon>
        <taxon>Trypanosomatida</taxon>
        <taxon>Trypanosomatidae</taxon>
        <taxon>Trypanosoma</taxon>
        <taxon>Nannomonas</taxon>
    </lineage>
</organism>
<dbReference type="PROSITE" id="PS51419">
    <property type="entry name" value="RAB"/>
    <property type="match status" value="1"/>
</dbReference>
<dbReference type="PRINTS" id="PR00449">
    <property type="entry name" value="RASTRNSFRMNG"/>
</dbReference>
<dbReference type="SMART" id="SM00174">
    <property type="entry name" value="RHO"/>
    <property type="match status" value="1"/>
</dbReference>
<dbReference type="Gene3D" id="3.40.50.300">
    <property type="entry name" value="P-loop containing nucleotide triphosphate hydrolases"/>
    <property type="match status" value="1"/>
</dbReference>
<proteinExistence type="inferred from homology"/>
<dbReference type="InterPro" id="IPR027417">
    <property type="entry name" value="P-loop_NTPase"/>
</dbReference>
<dbReference type="GO" id="GO:0003924">
    <property type="term" value="F:GTPase activity"/>
    <property type="evidence" value="ECO:0007669"/>
    <property type="project" value="InterPro"/>
</dbReference>
<dbReference type="InterPro" id="IPR005225">
    <property type="entry name" value="Small_GTP-bd"/>
</dbReference>
<dbReference type="CDD" id="cd00154">
    <property type="entry name" value="Rab"/>
    <property type="match status" value="1"/>
</dbReference>
<dbReference type="SUPFAM" id="SSF52540">
    <property type="entry name" value="P-loop containing nucleoside triphosphate hydrolases"/>
    <property type="match status" value="1"/>
</dbReference>
<dbReference type="InterPro" id="IPR050209">
    <property type="entry name" value="Rab_GTPases_membrane_traffic"/>
</dbReference>
<dbReference type="PROSITE" id="PS51420">
    <property type="entry name" value="RHO"/>
    <property type="match status" value="1"/>
</dbReference>
<dbReference type="Pfam" id="PF00071">
    <property type="entry name" value="Ras"/>
    <property type="match status" value="1"/>
</dbReference>
<protein>
    <submittedName>
        <fullName evidence="2">Uncharacterized protein TCIL3000_8_4450</fullName>
    </submittedName>
</protein>
<dbReference type="AlphaFoldDB" id="G0US62"/>
<name>G0US62_TRYCI</name>
<evidence type="ECO:0000313" key="2">
    <source>
        <dbReference type="EMBL" id="CCC92224.1"/>
    </source>
</evidence>
<evidence type="ECO:0000256" key="1">
    <source>
        <dbReference type="ARBA" id="ARBA00006270"/>
    </source>
</evidence>
<dbReference type="InterPro" id="IPR001806">
    <property type="entry name" value="Small_GTPase"/>
</dbReference>
<dbReference type="PANTHER" id="PTHR47979">
    <property type="entry name" value="DRAB11-RELATED"/>
    <property type="match status" value="1"/>
</dbReference>
<dbReference type="PROSITE" id="PS51421">
    <property type="entry name" value="RAS"/>
    <property type="match status" value="1"/>
</dbReference>
<dbReference type="VEuPathDB" id="TriTrypDB:TcIL3000_8_4450"/>
<dbReference type="GO" id="GO:0005525">
    <property type="term" value="F:GTP binding"/>
    <property type="evidence" value="ECO:0007669"/>
    <property type="project" value="InterPro"/>
</dbReference>
<gene>
    <name evidence="2" type="ORF">TCIL3000_8_4450</name>
</gene>
<dbReference type="NCBIfam" id="TIGR00231">
    <property type="entry name" value="small_GTP"/>
    <property type="match status" value="1"/>
</dbReference>
<accession>G0US62</accession>
<comment type="similarity">
    <text evidence="1">Belongs to the small GTPase superfamily. Rab family.</text>
</comment>
<dbReference type="EMBL" id="HE575321">
    <property type="protein sequence ID" value="CCC92224.1"/>
    <property type="molecule type" value="Genomic_DNA"/>
</dbReference>
<reference evidence="2" key="1">
    <citation type="journal article" date="2012" name="Proc. Natl. Acad. Sci. U.S.A.">
        <title>Antigenic diversity is generated by distinct evolutionary mechanisms in African trypanosome species.</title>
        <authorList>
            <person name="Jackson A.P."/>
            <person name="Berry A."/>
            <person name="Aslett M."/>
            <person name="Allison H.C."/>
            <person name="Burton P."/>
            <person name="Vavrova-Anderson J."/>
            <person name="Brown R."/>
            <person name="Browne H."/>
            <person name="Corton N."/>
            <person name="Hauser H."/>
            <person name="Gamble J."/>
            <person name="Gilderthorp R."/>
            <person name="Marcello L."/>
            <person name="McQuillan J."/>
            <person name="Otto T.D."/>
            <person name="Quail M.A."/>
            <person name="Sanders M.J."/>
            <person name="van Tonder A."/>
            <person name="Ginger M.L."/>
            <person name="Field M.C."/>
            <person name="Barry J.D."/>
            <person name="Hertz-Fowler C."/>
            <person name="Berriman M."/>
        </authorList>
    </citation>
    <scope>NUCLEOTIDE SEQUENCE</scope>
    <source>
        <strain evidence="2">IL3000</strain>
    </source>
</reference>
<dbReference type="SMART" id="SM00173">
    <property type="entry name" value="RAS"/>
    <property type="match status" value="1"/>
</dbReference>
<sequence length="207" mass="23529">MWVWGKSNLSSRFCDNAYFDDIVPTIGVDFKYCQTTTLETPPRTVRFQVWDTSGQDRFLTLTTAYYRNCHGVFMCFDVTNRSSFEGLQAWYERLQSQCTVMPPLILIACKLDLVECNALRKEGTVLGSCRQVERSEADAWAKQHNCLCYLETSARNNVNITEAFQHLATYVANNTSQVLGGASHGRSGGNVVRLTSAEPRAKRRWRC</sequence>
<dbReference type="SMART" id="SM00175">
    <property type="entry name" value="RAB"/>
    <property type="match status" value="1"/>
</dbReference>